<dbReference type="GO" id="GO:0008652">
    <property type="term" value="P:amino acid biosynthetic process"/>
    <property type="evidence" value="ECO:0007669"/>
    <property type="project" value="UniProtKB-UniRule"/>
</dbReference>
<dbReference type="OrthoDB" id="9802232at2"/>
<dbReference type="EMBL" id="FQVL01000001">
    <property type="protein sequence ID" value="SHE43132.1"/>
    <property type="molecule type" value="Genomic_DNA"/>
</dbReference>
<feature type="binding site" evidence="2">
    <location>
        <position position="92"/>
    </location>
    <ligand>
        <name>prephenate</name>
        <dbReference type="ChEBI" id="CHEBI:29934"/>
    </ligand>
</feature>
<keyword evidence="3" id="KW-0413">Isomerase</keyword>
<evidence type="ECO:0000313" key="5">
    <source>
        <dbReference type="Proteomes" id="UP000184476"/>
    </source>
</evidence>
<accession>A0A1M4TF67</accession>
<dbReference type="PIRSF" id="PIRSF005965">
    <property type="entry name" value="Chor_mut_AroH"/>
    <property type="match status" value="1"/>
</dbReference>
<dbReference type="PROSITE" id="PS51167">
    <property type="entry name" value="CHORISMATE_MUT_1"/>
    <property type="match status" value="1"/>
</dbReference>
<reference evidence="4 5" key="1">
    <citation type="submission" date="2016-11" db="EMBL/GenBank/DDBJ databases">
        <authorList>
            <person name="Jaros S."/>
            <person name="Januszkiewicz K."/>
            <person name="Wedrychowicz H."/>
        </authorList>
    </citation>
    <scope>NUCLEOTIDE SEQUENCE [LARGE SCALE GENOMIC DNA]</scope>
    <source>
        <strain evidence="4 5">DSM 44666</strain>
    </source>
</reference>
<dbReference type="Pfam" id="PF07736">
    <property type="entry name" value="CM_1"/>
    <property type="match status" value="1"/>
</dbReference>
<gene>
    <name evidence="4" type="ORF">SAMN05444392_101442</name>
</gene>
<feature type="binding site" evidence="2">
    <location>
        <position position="9"/>
    </location>
    <ligand>
        <name>prephenate</name>
        <dbReference type="ChEBI" id="CHEBI:29934"/>
    </ligand>
</feature>
<dbReference type="PANTHER" id="PTHR21164:SF0">
    <property type="entry name" value="CHORISMATE MUTASE AROH"/>
    <property type="match status" value="1"/>
</dbReference>
<dbReference type="AlphaFoldDB" id="A0A1M4TF67"/>
<dbReference type="UniPathway" id="UPA00120">
    <property type="reaction ID" value="UER00203"/>
</dbReference>
<dbReference type="GO" id="GO:0004106">
    <property type="term" value="F:chorismate mutase activity"/>
    <property type="evidence" value="ECO:0007669"/>
    <property type="project" value="UniProtKB-UniRule"/>
</dbReference>
<keyword evidence="5" id="KW-1185">Reference proteome</keyword>
<sequence length="123" mass="13950">MEWKVRGIRGAITVEENNTQQILEATKECFLELIEKNEVFAEDVASITITMTHDLNATFPAKAIRQLAGWKFVPLLCGSEIDVPGGLARCIRLLVLVNTTRTQQQMEHVYLRDAIVLRPDLDR</sequence>
<evidence type="ECO:0000256" key="1">
    <source>
        <dbReference type="NCBIfam" id="TIGR01796"/>
    </source>
</evidence>
<dbReference type="SUPFAM" id="SSF55298">
    <property type="entry name" value="YjgF-like"/>
    <property type="match status" value="1"/>
</dbReference>
<proteinExistence type="predicted"/>
<protein>
    <recommendedName>
        <fullName evidence="1 3">chorismate mutase</fullName>
        <ecNumber evidence="1 3">5.4.99.5</ecNumber>
    </recommendedName>
</protein>
<evidence type="ECO:0000256" key="2">
    <source>
        <dbReference type="PIRSR" id="PIRSR005965-1"/>
    </source>
</evidence>
<dbReference type="InterPro" id="IPR008243">
    <property type="entry name" value="Chorismate_mutase_AroH"/>
</dbReference>
<dbReference type="RefSeq" id="WP_073151266.1">
    <property type="nucleotide sequence ID" value="NZ_FQVL01000001.1"/>
</dbReference>
<dbReference type="InterPro" id="IPR035959">
    <property type="entry name" value="RutC-like_sf"/>
</dbReference>
<dbReference type="Gene3D" id="3.30.1330.40">
    <property type="entry name" value="RutC-like"/>
    <property type="match status" value="1"/>
</dbReference>
<feature type="binding site" evidence="2">
    <location>
        <position position="110"/>
    </location>
    <ligand>
        <name>prephenate</name>
        <dbReference type="ChEBI" id="CHEBI:29934"/>
    </ligand>
</feature>
<dbReference type="GO" id="GO:0046417">
    <property type="term" value="P:chorismate metabolic process"/>
    <property type="evidence" value="ECO:0007669"/>
    <property type="project" value="TreeGrafter"/>
</dbReference>
<dbReference type="STRING" id="112248.SAMN05444392_101442"/>
<comment type="catalytic activity">
    <reaction evidence="3">
        <text>chorismate = prephenate</text>
        <dbReference type="Rhea" id="RHEA:13897"/>
        <dbReference type="ChEBI" id="CHEBI:29748"/>
        <dbReference type="ChEBI" id="CHEBI:29934"/>
        <dbReference type="EC" id="5.4.99.5"/>
    </reaction>
</comment>
<keyword evidence="2 3" id="KW-0057">Aromatic amino acid biosynthesis</keyword>
<keyword evidence="2 3" id="KW-0028">Amino-acid biosynthesis</keyword>
<dbReference type="GO" id="GO:0009073">
    <property type="term" value="P:aromatic amino acid family biosynthetic process"/>
    <property type="evidence" value="ECO:0007669"/>
    <property type="project" value="UniProtKB-UniRule"/>
</dbReference>
<evidence type="ECO:0000313" key="4">
    <source>
        <dbReference type="EMBL" id="SHE43132.1"/>
    </source>
</evidence>
<dbReference type="NCBIfam" id="TIGR01796">
    <property type="entry name" value="CM_mono_aroH"/>
    <property type="match status" value="1"/>
</dbReference>
<dbReference type="Proteomes" id="UP000184476">
    <property type="component" value="Unassembled WGS sequence"/>
</dbReference>
<evidence type="ECO:0000256" key="3">
    <source>
        <dbReference type="PROSITE-ProRule" id="PRU00514"/>
    </source>
</evidence>
<name>A0A1M4TF67_9BACL</name>
<organism evidence="4 5">
    <name type="scientific">Seinonella peptonophila</name>
    <dbReference type="NCBI Taxonomy" id="112248"/>
    <lineage>
        <taxon>Bacteria</taxon>
        <taxon>Bacillati</taxon>
        <taxon>Bacillota</taxon>
        <taxon>Bacilli</taxon>
        <taxon>Bacillales</taxon>
        <taxon>Thermoactinomycetaceae</taxon>
        <taxon>Seinonella</taxon>
    </lineage>
</organism>
<dbReference type="PANTHER" id="PTHR21164">
    <property type="entry name" value="CHORISMATE MUTASE"/>
    <property type="match status" value="1"/>
</dbReference>
<dbReference type="EC" id="5.4.99.5" evidence="1 3"/>
<dbReference type="CDD" id="cd02185">
    <property type="entry name" value="AroH"/>
    <property type="match status" value="1"/>
</dbReference>